<reference evidence="1 2" key="1">
    <citation type="submission" date="2020-08" db="EMBL/GenBank/DDBJ databases">
        <title>Genomic Encyclopedia of Type Strains, Phase IV (KMG-V): Genome sequencing to study the core and pangenomes of soil and plant-associated prokaryotes.</title>
        <authorList>
            <person name="Whitman W."/>
        </authorList>
    </citation>
    <scope>NUCLEOTIDE SEQUENCE [LARGE SCALE GENOMIC DNA]</scope>
    <source>
        <strain evidence="1 2">SEMIA 4060</strain>
    </source>
</reference>
<comment type="caution">
    <text evidence="1">The sequence shown here is derived from an EMBL/GenBank/DDBJ whole genome shotgun (WGS) entry which is preliminary data.</text>
</comment>
<name>A0A7X0IT42_9HYPH</name>
<dbReference type="EMBL" id="JACHBG010000009">
    <property type="protein sequence ID" value="MBB6486671.1"/>
    <property type="molecule type" value="Genomic_DNA"/>
</dbReference>
<protein>
    <submittedName>
        <fullName evidence="1">Uncharacterized protein</fullName>
    </submittedName>
</protein>
<proteinExistence type="predicted"/>
<organism evidence="1 2">
    <name type="scientific">Rhizobium lusitanum</name>
    <dbReference type="NCBI Taxonomy" id="293958"/>
    <lineage>
        <taxon>Bacteria</taxon>
        <taxon>Pseudomonadati</taxon>
        <taxon>Pseudomonadota</taxon>
        <taxon>Alphaproteobacteria</taxon>
        <taxon>Hyphomicrobiales</taxon>
        <taxon>Rhizobiaceae</taxon>
        <taxon>Rhizobium/Agrobacterium group</taxon>
        <taxon>Rhizobium</taxon>
    </lineage>
</organism>
<dbReference type="AlphaFoldDB" id="A0A7X0IT42"/>
<accession>A0A7X0IT42</accession>
<dbReference type="Proteomes" id="UP000565576">
    <property type="component" value="Unassembled WGS sequence"/>
</dbReference>
<evidence type="ECO:0000313" key="2">
    <source>
        <dbReference type="Proteomes" id="UP000565576"/>
    </source>
</evidence>
<sequence length="91" mass="9461">MRLPHDSGALSARRIDAIAFAVAGIIDIIAAGFTATKLEETAITDVACKVAYGSLLTNAPPVFVVDLPGMAALMDCIFCVQDKLGEAVARP</sequence>
<gene>
    <name evidence="1" type="ORF">GGD46_003970</name>
</gene>
<evidence type="ECO:0000313" key="1">
    <source>
        <dbReference type="EMBL" id="MBB6486671.1"/>
    </source>
</evidence>